<name>A0A1Y0E7J9_9RHOB</name>
<dbReference type="KEGG" id="lvs:LOKVESSMR4R_00003"/>
<dbReference type="InterPro" id="IPR010258">
    <property type="entry name" value="Conjugal_tfr_TrbG/VirB9/CagX"/>
</dbReference>
<keyword evidence="2" id="KW-1185">Reference proteome</keyword>
<sequence length="203" mass="22788">MISDPVRWDVQVPIRDGSDGKLIKQYVAISPGVDAQVATLMVFTDRRVYPVQLIPDPLHHTFMLSYDYPDTRARENEERLAESRARQAAREAAAAAQRREAIAVRGVATSQGVVPAEDLQFYTITGRANFKPLRVYTDRSKTYIDLPTDYRGDVPTIDDRSGGTDGTINARFNPQRSQIVVDRQLTDFYLRLGSSNVRVQISG</sequence>
<accession>A0A1Y0E7J9</accession>
<dbReference type="EMBL" id="CP021431">
    <property type="protein sequence ID" value="ART99351.1"/>
    <property type="molecule type" value="Genomic_DNA"/>
</dbReference>
<dbReference type="Pfam" id="PF03524">
    <property type="entry name" value="CagX"/>
    <property type="match status" value="1"/>
</dbReference>
<dbReference type="InterPro" id="IPR038161">
    <property type="entry name" value="VirB9/CagX/TrbG_C_sf"/>
</dbReference>
<organism evidence="1 2">
    <name type="scientific">Yoonia vestfoldensis</name>
    <dbReference type="NCBI Taxonomy" id="245188"/>
    <lineage>
        <taxon>Bacteria</taxon>
        <taxon>Pseudomonadati</taxon>
        <taxon>Pseudomonadota</taxon>
        <taxon>Alphaproteobacteria</taxon>
        <taxon>Rhodobacterales</taxon>
        <taxon>Paracoccaceae</taxon>
        <taxon>Yoonia</taxon>
    </lineage>
</organism>
<dbReference type="Gene3D" id="2.60.40.2500">
    <property type="match status" value="1"/>
</dbReference>
<protein>
    <submittedName>
        <fullName evidence="1">Conjugal transfer protein</fullName>
    </submittedName>
</protein>
<evidence type="ECO:0000313" key="2">
    <source>
        <dbReference type="Proteomes" id="UP000195273"/>
    </source>
</evidence>
<dbReference type="AlphaFoldDB" id="A0A1Y0E7J9"/>
<dbReference type="Proteomes" id="UP000195273">
    <property type="component" value="Chromosome"/>
</dbReference>
<proteinExistence type="predicted"/>
<evidence type="ECO:0000313" key="1">
    <source>
        <dbReference type="EMBL" id="ART99351.1"/>
    </source>
</evidence>
<gene>
    <name evidence="1" type="ORF">LOKVESSMR4R_00003</name>
</gene>
<reference evidence="1 2" key="1">
    <citation type="submission" date="2017-05" db="EMBL/GenBank/DDBJ databases">
        <title>Genome Sequence of Loktanella vestfoldensis Strain SMR4r Isolated from a Culture of the Diatom Skeletonema marinoi.</title>
        <authorList>
            <person name="Topel M."/>
            <person name="Pinder M.I.M."/>
            <person name="Johansson O.N."/>
            <person name="Kourtchenko O."/>
            <person name="Godhe A."/>
            <person name="Clarke A.K."/>
        </authorList>
    </citation>
    <scope>NUCLEOTIDE SEQUENCE [LARGE SCALE GENOMIC DNA]</scope>
    <source>
        <strain evidence="1 2">SMR4r</strain>
    </source>
</reference>